<dbReference type="Gene3D" id="1.25.40.10">
    <property type="entry name" value="Tetratricopeptide repeat domain"/>
    <property type="match status" value="2"/>
</dbReference>
<dbReference type="Pfam" id="PF13424">
    <property type="entry name" value="TPR_12"/>
    <property type="match status" value="1"/>
</dbReference>
<dbReference type="Pfam" id="PF12770">
    <property type="entry name" value="CHAT"/>
    <property type="match status" value="1"/>
</dbReference>
<feature type="repeat" description="TPR" evidence="1">
    <location>
        <begin position="176"/>
        <end position="209"/>
    </location>
</feature>
<name>A0A2D0NFC1_FLAN2</name>
<dbReference type="AlphaFoldDB" id="A0A2D0NFC1"/>
<evidence type="ECO:0000313" key="6">
    <source>
        <dbReference type="Proteomes" id="UP000223913"/>
    </source>
</evidence>
<feature type="coiled-coil region" evidence="2">
    <location>
        <begin position="517"/>
        <end position="566"/>
    </location>
</feature>
<keyword evidence="3" id="KW-0812">Transmembrane</keyword>
<dbReference type="InterPro" id="IPR019734">
    <property type="entry name" value="TPR_rpt"/>
</dbReference>
<sequence>MLTPAISPKLPRELYAVLLTLLLSVGYHHGLSALGVYQNDPEEIREVARNHFNLARELRLDGQLEAADRHFSQAQQYYRQLADWSIIVSSAIYRSQINYDLDRLDSMRVILEEAQRIIDRETLSEENFKQERIYYFRALYLEKTAQYQAASKMLDRATSILTRLEKLIALDSAYLSSHKSASGSIYYERRDFEMAINHYQAALAIFPVTRPDPEKQVGIYNNLGLAMIEMGQLSQGMDYLQKSLDILPDLDPRKEYEDFLQTYFNLIRAYLLRKQLPAAQKYLNLAREILRDHPQDLHHWYSLMAQLQEQQSRLPEALSNYRASFEARKEARGADHPSVAKVQLAIGQLSHQMQDERAALRAFQRGLQIFDRQLDSTDYYAVPRLEKISDYYLLIQLLNHRGSTLKRLYPEASERILPTFRTAIRAIDSLRLLYESDASKLLLSKEAKSVFASALELLYRQYQQQQDPALLEEAFQYMEKSKALLLLENIRKWRNIRLQRSAPKDRGDRFTELLEEEKNAKLDLILLQRTIEDLQKNAGEQSGEKLDNLERELQKVYGQYQTIKSALSDSFPQYYRASYGDALAGIGQIREELLRDKGTRLVSYFIFGDQSFAMLIRPEGAVFQQLPELARWENDFKSYQKALRTQGKALLEPATYESYVHSASRLYDVLLRQLLPEDAADELRLYLIPDDILGFLAFESLLVSPPSGDQISYAPAQQDYLIEHHALAYGYSATLLLESIHRTDGPDERSDYGGFAPVFREGDVGRAISRDCTTGSLMYLPYSEKSVQETQEILEGTAYLNEQASLQNFKASADKYRILQLATHACVDEQDALFNVIYFHDTTLATYEIFDIPMRADLIILSACETGNGDLLEGEGIMSLSRGFYYAGSANIVTSLWPADDYATQTLMVQFNRYLKEGLPKDRALQRAKLDFLNAPNLRSLSAAPSFWANFILIGNQEKIELDAQRATWHWFLLPFLGVSLILALFYGLSWRK</sequence>
<dbReference type="InterPro" id="IPR011990">
    <property type="entry name" value="TPR-like_helical_dom_sf"/>
</dbReference>
<evidence type="ECO:0000256" key="1">
    <source>
        <dbReference type="PROSITE-ProRule" id="PRU00339"/>
    </source>
</evidence>
<keyword evidence="2" id="KW-0175">Coiled coil</keyword>
<keyword evidence="3" id="KW-1133">Transmembrane helix</keyword>
<evidence type="ECO:0000256" key="2">
    <source>
        <dbReference type="SAM" id="Coils"/>
    </source>
</evidence>
<dbReference type="SUPFAM" id="SSF48452">
    <property type="entry name" value="TPR-like"/>
    <property type="match status" value="2"/>
</dbReference>
<accession>A0A2D0NFC1</accession>
<feature type="domain" description="CHAT" evidence="4">
    <location>
        <begin position="662"/>
        <end position="956"/>
    </location>
</feature>
<dbReference type="InterPro" id="IPR024983">
    <property type="entry name" value="CHAT_dom"/>
</dbReference>
<organism evidence="5 6">
    <name type="scientific">Flavilitoribacter nigricans (strain ATCC 23147 / DSM 23189 / NBRC 102662 / NCIMB 1420 / SS-2)</name>
    <name type="common">Lewinella nigricans</name>
    <dbReference type="NCBI Taxonomy" id="1122177"/>
    <lineage>
        <taxon>Bacteria</taxon>
        <taxon>Pseudomonadati</taxon>
        <taxon>Bacteroidota</taxon>
        <taxon>Saprospiria</taxon>
        <taxon>Saprospirales</taxon>
        <taxon>Lewinellaceae</taxon>
        <taxon>Flavilitoribacter</taxon>
    </lineage>
</organism>
<comment type="caution">
    <text evidence="5">The sequence shown here is derived from an EMBL/GenBank/DDBJ whole genome shotgun (WGS) entry which is preliminary data.</text>
</comment>
<keyword evidence="1" id="KW-0802">TPR repeat</keyword>
<protein>
    <recommendedName>
        <fullName evidence="4">CHAT domain-containing protein</fullName>
    </recommendedName>
</protein>
<dbReference type="Proteomes" id="UP000223913">
    <property type="component" value="Unassembled WGS sequence"/>
</dbReference>
<evidence type="ECO:0000256" key="3">
    <source>
        <dbReference type="SAM" id="Phobius"/>
    </source>
</evidence>
<feature type="repeat" description="TPR" evidence="1">
    <location>
        <begin position="217"/>
        <end position="250"/>
    </location>
</feature>
<proteinExistence type="predicted"/>
<reference evidence="5 6" key="1">
    <citation type="submission" date="2017-10" db="EMBL/GenBank/DDBJ databases">
        <title>The draft genome sequence of Lewinella nigricans NBRC 102662.</title>
        <authorList>
            <person name="Wang K."/>
        </authorList>
    </citation>
    <scope>NUCLEOTIDE SEQUENCE [LARGE SCALE GENOMIC DNA]</scope>
    <source>
        <strain evidence="5 6">NBRC 102662</strain>
    </source>
</reference>
<dbReference type="PROSITE" id="PS50005">
    <property type="entry name" value="TPR"/>
    <property type="match status" value="2"/>
</dbReference>
<dbReference type="RefSeq" id="WP_099149511.1">
    <property type="nucleotide sequence ID" value="NZ_PDUD01000011.1"/>
</dbReference>
<dbReference type="OrthoDB" id="9771112at2"/>
<keyword evidence="3" id="KW-0472">Membrane</keyword>
<feature type="transmembrane region" description="Helical" evidence="3">
    <location>
        <begin position="969"/>
        <end position="989"/>
    </location>
</feature>
<evidence type="ECO:0000313" key="5">
    <source>
        <dbReference type="EMBL" id="PHN07177.1"/>
    </source>
</evidence>
<dbReference type="SMART" id="SM00028">
    <property type="entry name" value="TPR"/>
    <property type="match status" value="7"/>
</dbReference>
<keyword evidence="6" id="KW-1185">Reference proteome</keyword>
<evidence type="ECO:0000259" key="4">
    <source>
        <dbReference type="Pfam" id="PF12770"/>
    </source>
</evidence>
<dbReference type="PANTHER" id="PTHR10098">
    <property type="entry name" value="RAPSYN-RELATED"/>
    <property type="match status" value="1"/>
</dbReference>
<dbReference type="EMBL" id="PDUD01000011">
    <property type="protein sequence ID" value="PHN07177.1"/>
    <property type="molecule type" value="Genomic_DNA"/>
</dbReference>
<gene>
    <name evidence="5" type="ORF">CRP01_08100</name>
</gene>